<protein>
    <submittedName>
        <fullName evidence="2">HEPN domain-containing protein</fullName>
    </submittedName>
</protein>
<dbReference type="PROSITE" id="PS50910">
    <property type="entry name" value="HEPN"/>
    <property type="match status" value="1"/>
</dbReference>
<gene>
    <name evidence="2" type="ORF">PABY_11960</name>
</gene>
<dbReference type="RefSeq" id="WP_338252874.1">
    <property type="nucleotide sequence ID" value="NZ_AP028907.1"/>
</dbReference>
<reference evidence="2 3" key="1">
    <citation type="submission" date="2023-09" db="EMBL/GenBank/DDBJ databases">
        <title>Pyrofollis japonicus gen. nov. sp. nov., a novel member of the family Pyrodictiaceae isolated from the Iheya North hydrothermal field.</title>
        <authorList>
            <person name="Miyazaki U."/>
            <person name="Sanari M."/>
            <person name="Tame A."/>
            <person name="Kitajima M."/>
            <person name="Okamoto A."/>
            <person name="Sawayama S."/>
            <person name="Miyazaki J."/>
            <person name="Takai K."/>
            <person name="Nakagawa S."/>
        </authorList>
    </citation>
    <scope>NUCLEOTIDE SEQUENCE [LARGE SCALE GENOMIC DNA]</scope>
    <source>
        <strain evidence="2 3">AV2</strain>
    </source>
</reference>
<dbReference type="SUPFAM" id="SSF81593">
    <property type="entry name" value="Nucleotidyltransferase substrate binding subunit/domain"/>
    <property type="match status" value="1"/>
</dbReference>
<sequence>MLDQPEYSRWLEAAVRTLGSAEGDRERGDYNWACFKAQQAAELAVKGLFYGIGRPVFGHSVAKLLERLQEELGAELPPGILECGKLLDKLYIPTRYPDAWSEGPPHYYYTQRDADRAIECARSVIEWVKGLWRRLSSAVAWRGSGS</sequence>
<evidence type="ECO:0000313" key="2">
    <source>
        <dbReference type="EMBL" id="BES81629.1"/>
    </source>
</evidence>
<name>A0ABM8IVP1_9CREN</name>
<proteinExistence type="predicted"/>
<keyword evidence="3" id="KW-1185">Reference proteome</keyword>
<feature type="domain" description="HEPN" evidence="1">
    <location>
        <begin position="11"/>
        <end position="124"/>
    </location>
</feature>
<evidence type="ECO:0000259" key="1">
    <source>
        <dbReference type="PROSITE" id="PS50910"/>
    </source>
</evidence>
<dbReference type="InterPro" id="IPR007842">
    <property type="entry name" value="HEPN_dom"/>
</dbReference>
<accession>A0ABM8IVP1</accession>
<dbReference type="EMBL" id="AP028907">
    <property type="protein sequence ID" value="BES81629.1"/>
    <property type="molecule type" value="Genomic_DNA"/>
</dbReference>
<evidence type="ECO:0000313" key="3">
    <source>
        <dbReference type="Proteomes" id="UP001341135"/>
    </source>
</evidence>
<organism evidence="2 3">
    <name type="scientific">Pyrodictium abyssi</name>
    <dbReference type="NCBI Taxonomy" id="54256"/>
    <lineage>
        <taxon>Archaea</taxon>
        <taxon>Thermoproteota</taxon>
        <taxon>Thermoprotei</taxon>
        <taxon>Desulfurococcales</taxon>
        <taxon>Pyrodictiaceae</taxon>
        <taxon>Pyrodictium</taxon>
    </lineage>
</organism>
<dbReference type="Gene3D" id="1.20.120.330">
    <property type="entry name" value="Nucleotidyltransferases domain 2"/>
    <property type="match status" value="1"/>
</dbReference>
<dbReference type="SMART" id="SM00748">
    <property type="entry name" value="HEPN"/>
    <property type="match status" value="1"/>
</dbReference>
<dbReference type="Proteomes" id="UP001341135">
    <property type="component" value="Chromosome"/>
</dbReference>
<dbReference type="Pfam" id="PF05168">
    <property type="entry name" value="HEPN"/>
    <property type="match status" value="1"/>
</dbReference>
<dbReference type="GeneID" id="89289214"/>